<evidence type="ECO:0000313" key="2">
    <source>
        <dbReference type="EMBL" id="KAG0548388.1"/>
    </source>
</evidence>
<evidence type="ECO:0000256" key="1">
    <source>
        <dbReference type="SAM" id="MobiDB-lite"/>
    </source>
</evidence>
<evidence type="ECO:0000313" key="3">
    <source>
        <dbReference type="Proteomes" id="UP000807115"/>
    </source>
</evidence>
<proteinExistence type="predicted"/>
<dbReference type="AlphaFoldDB" id="A0A921RYD9"/>
<dbReference type="EMBL" id="CM027680">
    <property type="protein sequence ID" value="KAG0548388.1"/>
    <property type="molecule type" value="Genomic_DNA"/>
</dbReference>
<comment type="caution">
    <text evidence="2">The sequence shown here is derived from an EMBL/GenBank/DDBJ whole genome shotgun (WGS) entry which is preliminary data.</text>
</comment>
<reference evidence="2" key="2">
    <citation type="submission" date="2020-10" db="EMBL/GenBank/DDBJ databases">
        <authorList>
            <person name="Cooper E.A."/>
            <person name="Brenton Z.W."/>
            <person name="Flinn B.S."/>
            <person name="Jenkins J."/>
            <person name="Shu S."/>
            <person name="Flowers D."/>
            <person name="Luo F."/>
            <person name="Wang Y."/>
            <person name="Xia P."/>
            <person name="Barry K."/>
            <person name="Daum C."/>
            <person name="Lipzen A."/>
            <person name="Yoshinaga Y."/>
            <person name="Schmutz J."/>
            <person name="Saski C."/>
            <person name="Vermerris W."/>
            <person name="Kresovich S."/>
        </authorList>
    </citation>
    <scope>NUCLEOTIDE SEQUENCE</scope>
</reference>
<protein>
    <submittedName>
        <fullName evidence="2">Uncharacterized protein</fullName>
    </submittedName>
</protein>
<gene>
    <name evidence="2" type="ORF">BDA96_01G162600</name>
</gene>
<accession>A0A921RYD9</accession>
<organism evidence="2 3">
    <name type="scientific">Sorghum bicolor</name>
    <name type="common">Sorghum</name>
    <name type="synonym">Sorghum vulgare</name>
    <dbReference type="NCBI Taxonomy" id="4558"/>
    <lineage>
        <taxon>Eukaryota</taxon>
        <taxon>Viridiplantae</taxon>
        <taxon>Streptophyta</taxon>
        <taxon>Embryophyta</taxon>
        <taxon>Tracheophyta</taxon>
        <taxon>Spermatophyta</taxon>
        <taxon>Magnoliopsida</taxon>
        <taxon>Liliopsida</taxon>
        <taxon>Poales</taxon>
        <taxon>Poaceae</taxon>
        <taxon>PACMAD clade</taxon>
        <taxon>Panicoideae</taxon>
        <taxon>Andropogonodae</taxon>
        <taxon>Andropogoneae</taxon>
        <taxon>Sorghinae</taxon>
        <taxon>Sorghum</taxon>
    </lineage>
</organism>
<name>A0A921RYD9_SORBI</name>
<feature type="region of interest" description="Disordered" evidence="1">
    <location>
        <begin position="1"/>
        <end position="76"/>
    </location>
</feature>
<sequence>MPLPLRPIRLQNLCSPPKLPPQPPAYSGLRLTAAPLPRPPPPSSGLPRTPTLRRRRRLLRPERPRGPQPWRARPGG</sequence>
<dbReference type="Proteomes" id="UP000807115">
    <property type="component" value="Chromosome 1"/>
</dbReference>
<reference evidence="2" key="1">
    <citation type="journal article" date="2019" name="BMC Genomics">
        <title>A new reference genome for Sorghum bicolor reveals high levels of sequence similarity between sweet and grain genotypes: implications for the genetics of sugar metabolism.</title>
        <authorList>
            <person name="Cooper E.A."/>
            <person name="Brenton Z.W."/>
            <person name="Flinn B.S."/>
            <person name="Jenkins J."/>
            <person name="Shu S."/>
            <person name="Flowers D."/>
            <person name="Luo F."/>
            <person name="Wang Y."/>
            <person name="Xia P."/>
            <person name="Barry K."/>
            <person name="Daum C."/>
            <person name="Lipzen A."/>
            <person name="Yoshinaga Y."/>
            <person name="Schmutz J."/>
            <person name="Saski C."/>
            <person name="Vermerris W."/>
            <person name="Kresovich S."/>
        </authorList>
    </citation>
    <scope>NUCLEOTIDE SEQUENCE</scope>
</reference>